<dbReference type="Gene3D" id="3.30.505.10">
    <property type="entry name" value="SH2 domain"/>
    <property type="match status" value="1"/>
</dbReference>
<dbReference type="InterPro" id="IPR036860">
    <property type="entry name" value="SH2_dom_sf"/>
</dbReference>
<protein>
    <submittedName>
        <fullName evidence="10">Suppressor of cytokine signaling 4</fullName>
    </submittedName>
</protein>
<dbReference type="EMBL" id="LJIJ01000343">
    <property type="protein sequence ID" value="ODM98547.1"/>
    <property type="molecule type" value="Genomic_DNA"/>
</dbReference>
<evidence type="ECO:0000256" key="3">
    <source>
        <dbReference type="ARBA" id="ARBA00022700"/>
    </source>
</evidence>
<keyword evidence="4" id="KW-0833">Ubl conjugation pathway</keyword>
<organism evidence="10 11">
    <name type="scientific">Orchesella cincta</name>
    <name type="common">Springtail</name>
    <name type="synonym">Podura cincta</name>
    <dbReference type="NCBI Taxonomy" id="48709"/>
    <lineage>
        <taxon>Eukaryota</taxon>
        <taxon>Metazoa</taxon>
        <taxon>Ecdysozoa</taxon>
        <taxon>Arthropoda</taxon>
        <taxon>Hexapoda</taxon>
        <taxon>Collembola</taxon>
        <taxon>Entomobryomorpha</taxon>
        <taxon>Entomobryoidea</taxon>
        <taxon>Orchesellidae</taxon>
        <taxon>Orchesellinae</taxon>
        <taxon>Orchesella</taxon>
    </lineage>
</organism>
<dbReference type="GO" id="GO:0009968">
    <property type="term" value="P:negative regulation of signal transduction"/>
    <property type="evidence" value="ECO:0007669"/>
    <property type="project" value="UniProtKB-KW"/>
</dbReference>
<evidence type="ECO:0000256" key="6">
    <source>
        <dbReference type="PROSITE-ProRule" id="PRU00191"/>
    </source>
</evidence>
<feature type="compositionally biased region" description="Polar residues" evidence="7">
    <location>
        <begin position="66"/>
        <end position="77"/>
    </location>
</feature>
<dbReference type="GO" id="GO:0005942">
    <property type="term" value="C:phosphatidylinositol 3-kinase complex"/>
    <property type="evidence" value="ECO:0007669"/>
    <property type="project" value="TreeGrafter"/>
</dbReference>
<feature type="compositionally biased region" description="Basic and acidic residues" evidence="7">
    <location>
        <begin position="53"/>
        <end position="65"/>
    </location>
</feature>
<dbReference type="SMART" id="SM00253">
    <property type="entry name" value="SOCS"/>
    <property type="match status" value="1"/>
</dbReference>
<keyword evidence="3" id="KW-0734">Signal transduction inhibitor</keyword>
<dbReference type="GO" id="GO:0046935">
    <property type="term" value="F:1-phosphatidylinositol-3-kinase regulator activity"/>
    <property type="evidence" value="ECO:0007669"/>
    <property type="project" value="TreeGrafter"/>
</dbReference>
<evidence type="ECO:0000313" key="10">
    <source>
        <dbReference type="EMBL" id="ODM98547.1"/>
    </source>
</evidence>
<dbReference type="PROSITE" id="PS50001">
    <property type="entry name" value="SH2"/>
    <property type="match status" value="1"/>
</dbReference>
<sequence>MRQEEYKHHSLNGSELNTPTREDASGIKFIVISELHVGRRTTSKQLSNSYDMSSDRGEKRPKKDPQPNTSSAATAGPSNIEVEKDSDDQSDSKSSTGSGEITCGSWRTRSDRWSKSRRPVKTSNGTGKKDFFGKRNKKWLMSGRKSKSEPTAETESPPNGAVNCVCTMYRKTSTEEPGPSSSANANQNNAAAVAQPIIDLSKFNPADYPIDDEDERMRQQRAKEMAEGVDVSVLLGGLTLANVDLYPAHSQVDYIHYLVPDLKEITNCSFYWGKIDRYEAEKLLEGKPEGTFLLRDSAQEEYLFSVSFRRYGRSLHARIEQWNNQFSFDSHDPSVYSSPTVTGLIEHYKDPSCCMFFEPMLTTPLHRNFPFDLQHLARAALCSNLTYDSISKLPLPKSLKMYLKEYHYKQRVRIRRLE</sequence>
<dbReference type="SMART" id="SM00969">
    <property type="entry name" value="SOCS_box"/>
    <property type="match status" value="1"/>
</dbReference>
<dbReference type="SUPFAM" id="SSF55550">
    <property type="entry name" value="SH2 domain"/>
    <property type="match status" value="1"/>
</dbReference>
<comment type="caution">
    <text evidence="10">The sequence shown here is derived from an EMBL/GenBank/DDBJ whole genome shotgun (WGS) entry which is preliminary data.</text>
</comment>
<dbReference type="Pfam" id="PF07525">
    <property type="entry name" value="SOCS_box"/>
    <property type="match status" value="1"/>
</dbReference>
<keyword evidence="5 6" id="KW-0727">SH2 domain</keyword>
<gene>
    <name evidence="10" type="ORF">Ocin01_08133</name>
</gene>
<evidence type="ECO:0000259" key="8">
    <source>
        <dbReference type="PROSITE" id="PS50001"/>
    </source>
</evidence>
<dbReference type="OrthoDB" id="5979828at2759"/>
<evidence type="ECO:0000256" key="7">
    <source>
        <dbReference type="SAM" id="MobiDB-lite"/>
    </source>
</evidence>
<reference evidence="10 11" key="1">
    <citation type="journal article" date="2016" name="Genome Biol. Evol.">
        <title>Gene Family Evolution Reflects Adaptation to Soil Environmental Stressors in the Genome of the Collembolan Orchesella cincta.</title>
        <authorList>
            <person name="Faddeeva-Vakhrusheva A."/>
            <person name="Derks M.F."/>
            <person name="Anvar S.Y."/>
            <person name="Agamennone V."/>
            <person name="Suring W."/>
            <person name="Smit S."/>
            <person name="van Straalen N.M."/>
            <person name="Roelofs D."/>
        </authorList>
    </citation>
    <scope>NUCLEOTIDE SEQUENCE [LARGE SCALE GENOMIC DNA]</scope>
    <source>
        <tissue evidence="10">Mixed pool</tissue>
    </source>
</reference>
<evidence type="ECO:0000256" key="5">
    <source>
        <dbReference type="ARBA" id="ARBA00022999"/>
    </source>
</evidence>
<evidence type="ECO:0000259" key="9">
    <source>
        <dbReference type="PROSITE" id="PS50225"/>
    </source>
</evidence>
<dbReference type="PROSITE" id="PS50225">
    <property type="entry name" value="SOCS"/>
    <property type="match status" value="1"/>
</dbReference>
<accession>A0A1D2MZS3</accession>
<dbReference type="GO" id="GO:0035556">
    <property type="term" value="P:intracellular signal transduction"/>
    <property type="evidence" value="ECO:0007669"/>
    <property type="project" value="InterPro"/>
</dbReference>
<dbReference type="InterPro" id="IPR001496">
    <property type="entry name" value="SOCS_box"/>
</dbReference>
<dbReference type="PANTHER" id="PTHR10155:SF0">
    <property type="entry name" value="SUPPRESSOR OF CYTOKINE SIGNALING AT 36E, ISOFORM D"/>
    <property type="match status" value="1"/>
</dbReference>
<evidence type="ECO:0000256" key="4">
    <source>
        <dbReference type="ARBA" id="ARBA00022786"/>
    </source>
</evidence>
<dbReference type="InterPro" id="IPR000980">
    <property type="entry name" value="SH2"/>
</dbReference>
<dbReference type="SMART" id="SM00252">
    <property type="entry name" value="SH2"/>
    <property type="match status" value="1"/>
</dbReference>
<dbReference type="GO" id="GO:0046854">
    <property type="term" value="P:phosphatidylinositol phosphate biosynthetic process"/>
    <property type="evidence" value="ECO:0007669"/>
    <property type="project" value="TreeGrafter"/>
</dbReference>
<feature type="region of interest" description="Disordered" evidence="7">
    <location>
        <begin position="1"/>
        <end position="160"/>
    </location>
</feature>
<dbReference type="Proteomes" id="UP000094527">
    <property type="component" value="Unassembled WGS sequence"/>
</dbReference>
<feature type="compositionally biased region" description="Polar residues" evidence="7">
    <location>
        <begin position="43"/>
        <end position="52"/>
    </location>
</feature>
<dbReference type="STRING" id="48709.A0A1D2MZS3"/>
<dbReference type="SUPFAM" id="SSF158235">
    <property type="entry name" value="SOCS box-like"/>
    <property type="match status" value="1"/>
</dbReference>
<dbReference type="AlphaFoldDB" id="A0A1D2MZS3"/>
<dbReference type="PANTHER" id="PTHR10155">
    <property type="entry name" value="PHOSPHATIDYLINOSITOL 3-KINASE REGULATORY SUBUNIT"/>
    <property type="match status" value="1"/>
</dbReference>
<evidence type="ECO:0000256" key="2">
    <source>
        <dbReference type="ARBA" id="ARBA00022604"/>
    </source>
</evidence>
<proteinExistence type="predicted"/>
<name>A0A1D2MZS3_ORCCI</name>
<dbReference type="InterPro" id="IPR036036">
    <property type="entry name" value="SOCS_box-like_dom_sf"/>
</dbReference>
<dbReference type="Pfam" id="PF00017">
    <property type="entry name" value="SH2"/>
    <property type="match status" value="1"/>
</dbReference>
<dbReference type="FunFam" id="3.30.505.10:FF:000028">
    <property type="entry name" value="Suppressor of cytokine signaling 5"/>
    <property type="match status" value="1"/>
</dbReference>
<feature type="domain" description="SOCS box" evidence="9">
    <location>
        <begin position="360"/>
        <end position="409"/>
    </location>
</feature>
<evidence type="ECO:0000256" key="1">
    <source>
        <dbReference type="ARBA" id="ARBA00004906"/>
    </source>
</evidence>
<comment type="pathway">
    <text evidence="1">Protein modification; protein ubiquitination.</text>
</comment>
<keyword evidence="11" id="KW-1185">Reference proteome</keyword>
<feature type="domain" description="SH2" evidence="8">
    <location>
        <begin position="270"/>
        <end position="365"/>
    </location>
</feature>
<keyword evidence="2" id="KW-0341">Growth regulation</keyword>
<evidence type="ECO:0000313" key="11">
    <source>
        <dbReference type="Proteomes" id="UP000094527"/>
    </source>
</evidence>